<organism evidence="1">
    <name type="scientific">Arundo donax</name>
    <name type="common">Giant reed</name>
    <name type="synonym">Donax arundinaceus</name>
    <dbReference type="NCBI Taxonomy" id="35708"/>
    <lineage>
        <taxon>Eukaryota</taxon>
        <taxon>Viridiplantae</taxon>
        <taxon>Streptophyta</taxon>
        <taxon>Embryophyta</taxon>
        <taxon>Tracheophyta</taxon>
        <taxon>Spermatophyta</taxon>
        <taxon>Magnoliopsida</taxon>
        <taxon>Liliopsida</taxon>
        <taxon>Poales</taxon>
        <taxon>Poaceae</taxon>
        <taxon>PACMAD clade</taxon>
        <taxon>Arundinoideae</taxon>
        <taxon>Arundineae</taxon>
        <taxon>Arundo</taxon>
    </lineage>
</organism>
<accession>A0A0A8XZ70</accession>
<dbReference type="AlphaFoldDB" id="A0A0A8XZ70"/>
<proteinExistence type="predicted"/>
<protein>
    <submittedName>
        <fullName evidence="1">Uncharacterized protein</fullName>
    </submittedName>
</protein>
<dbReference type="EMBL" id="GBRH01278601">
    <property type="protein sequence ID" value="JAD19294.1"/>
    <property type="molecule type" value="Transcribed_RNA"/>
</dbReference>
<reference evidence="1" key="2">
    <citation type="journal article" date="2015" name="Data Brief">
        <title>Shoot transcriptome of the giant reed, Arundo donax.</title>
        <authorList>
            <person name="Barrero R.A."/>
            <person name="Guerrero F.D."/>
            <person name="Moolhuijzen P."/>
            <person name="Goolsby J.A."/>
            <person name="Tidwell J."/>
            <person name="Bellgard S.E."/>
            <person name="Bellgard M.I."/>
        </authorList>
    </citation>
    <scope>NUCLEOTIDE SEQUENCE</scope>
    <source>
        <tissue evidence="1">Shoot tissue taken approximately 20 cm above the soil surface</tissue>
    </source>
</reference>
<sequence length="31" mass="3773">MLWSSFYLFLQVRLLSKFCKAGIFMRFLLVN</sequence>
<reference evidence="1" key="1">
    <citation type="submission" date="2014-09" db="EMBL/GenBank/DDBJ databases">
        <authorList>
            <person name="Magalhaes I.L.F."/>
            <person name="Oliveira U."/>
            <person name="Santos F.R."/>
            <person name="Vidigal T.H.D.A."/>
            <person name="Brescovit A.D."/>
            <person name="Santos A.J."/>
        </authorList>
    </citation>
    <scope>NUCLEOTIDE SEQUENCE</scope>
    <source>
        <tissue evidence="1">Shoot tissue taken approximately 20 cm above the soil surface</tissue>
    </source>
</reference>
<name>A0A0A8XZ70_ARUDO</name>
<evidence type="ECO:0000313" key="1">
    <source>
        <dbReference type="EMBL" id="JAD19294.1"/>
    </source>
</evidence>